<protein>
    <submittedName>
        <fullName evidence="1">Uncharacterized protein</fullName>
    </submittedName>
</protein>
<dbReference type="EMBL" id="BMWH01000015">
    <property type="protein sequence ID" value="GGZ95328.1"/>
    <property type="molecule type" value="Genomic_DNA"/>
</dbReference>
<organism evidence="1 2">
    <name type="scientific">Streptomyces echinoruber</name>
    <dbReference type="NCBI Taxonomy" id="68898"/>
    <lineage>
        <taxon>Bacteria</taxon>
        <taxon>Bacillati</taxon>
        <taxon>Actinomycetota</taxon>
        <taxon>Actinomycetes</taxon>
        <taxon>Kitasatosporales</taxon>
        <taxon>Streptomycetaceae</taxon>
        <taxon>Streptomyces</taxon>
    </lineage>
</organism>
<reference evidence="1" key="2">
    <citation type="submission" date="2020-09" db="EMBL/GenBank/DDBJ databases">
        <authorList>
            <person name="Sun Q."/>
            <person name="Ohkuma M."/>
        </authorList>
    </citation>
    <scope>NUCLEOTIDE SEQUENCE</scope>
    <source>
        <strain evidence="1">JCM 5016</strain>
    </source>
</reference>
<sequence>MLWPDICRPRHPPCPAPAQAARAHRCGWEDREVHGAGQKDGGRAFLAGHAHVLLALGVNPLVA</sequence>
<name>A0A918VG51_9ACTN</name>
<dbReference type="Proteomes" id="UP000623010">
    <property type="component" value="Unassembled WGS sequence"/>
</dbReference>
<reference evidence="1" key="1">
    <citation type="journal article" date="2014" name="Int. J. Syst. Evol. Microbiol.">
        <title>Complete genome sequence of Corynebacterium casei LMG S-19264T (=DSM 44701T), isolated from a smear-ripened cheese.</title>
        <authorList>
            <consortium name="US DOE Joint Genome Institute (JGI-PGF)"/>
            <person name="Walter F."/>
            <person name="Albersmeier A."/>
            <person name="Kalinowski J."/>
            <person name="Ruckert C."/>
        </authorList>
    </citation>
    <scope>NUCLEOTIDE SEQUENCE</scope>
    <source>
        <strain evidence="1">JCM 5016</strain>
    </source>
</reference>
<keyword evidence="2" id="KW-1185">Reference proteome</keyword>
<evidence type="ECO:0000313" key="1">
    <source>
        <dbReference type="EMBL" id="GGZ95328.1"/>
    </source>
</evidence>
<dbReference type="AlphaFoldDB" id="A0A918VG51"/>
<evidence type="ECO:0000313" key="2">
    <source>
        <dbReference type="Proteomes" id="UP000623010"/>
    </source>
</evidence>
<gene>
    <name evidence="1" type="ORF">GCM10010389_37930</name>
</gene>
<proteinExistence type="predicted"/>
<comment type="caution">
    <text evidence="1">The sequence shown here is derived from an EMBL/GenBank/DDBJ whole genome shotgun (WGS) entry which is preliminary data.</text>
</comment>
<accession>A0A918VG51</accession>